<gene>
    <name evidence="2" type="ORF">FYK34_15535</name>
</gene>
<dbReference type="PROSITE" id="PS51257">
    <property type="entry name" value="PROKAR_LIPOPROTEIN"/>
    <property type="match status" value="1"/>
</dbReference>
<organism evidence="2 3">
    <name type="scientific">Chromobacterium paludis</name>
    <dbReference type="NCBI Taxonomy" id="2605945"/>
    <lineage>
        <taxon>Bacteria</taxon>
        <taxon>Pseudomonadati</taxon>
        <taxon>Pseudomonadota</taxon>
        <taxon>Betaproteobacteria</taxon>
        <taxon>Neisseriales</taxon>
        <taxon>Chromobacteriaceae</taxon>
        <taxon>Chromobacterium</taxon>
    </lineage>
</organism>
<keyword evidence="1" id="KW-0732">Signal</keyword>
<accession>A0A5C1DJR9</accession>
<sequence>MKARRLAAIGLALALAGCASVGNDRLQDADSSRIRLLLQDTQTPQRDRLRALLGRPDDTVRFDNGREVWVYRSDKYAPKWQNFTKIAPFLRAQTHSVKELTVLFSPTGQALQWRLQDESRDENTGLLNRGVSVPARPG</sequence>
<evidence type="ECO:0000313" key="3">
    <source>
        <dbReference type="Proteomes" id="UP000322079"/>
    </source>
</evidence>
<feature type="chain" id="PRO_5022732871" description="Outer membrane protein assembly factor BamE" evidence="1">
    <location>
        <begin position="22"/>
        <end position="138"/>
    </location>
</feature>
<feature type="signal peptide" evidence="1">
    <location>
        <begin position="1"/>
        <end position="21"/>
    </location>
</feature>
<reference evidence="2 3" key="1">
    <citation type="submission" date="2019-08" db="EMBL/GenBank/DDBJ databases">
        <title>Chromobacterium paludis, a novel bacterium isolated from a Maryland marsh pond.</title>
        <authorList>
            <person name="Blackburn M.B."/>
            <person name="Gundersen-Rindal D.E."/>
        </authorList>
    </citation>
    <scope>NUCLEOTIDE SEQUENCE [LARGE SCALE GENOMIC DNA]</scope>
    <source>
        <strain evidence="3">IIBBL 257-1</strain>
    </source>
</reference>
<protein>
    <recommendedName>
        <fullName evidence="4">Outer membrane protein assembly factor BamE</fullName>
    </recommendedName>
</protein>
<name>A0A5C1DJR9_9NEIS</name>
<proteinExistence type="predicted"/>
<dbReference type="Proteomes" id="UP000322079">
    <property type="component" value="Chromosome"/>
</dbReference>
<evidence type="ECO:0000256" key="1">
    <source>
        <dbReference type="SAM" id="SignalP"/>
    </source>
</evidence>
<keyword evidence="3" id="KW-1185">Reference proteome</keyword>
<dbReference type="EMBL" id="CP043473">
    <property type="protein sequence ID" value="QEL56872.1"/>
    <property type="molecule type" value="Genomic_DNA"/>
</dbReference>
<evidence type="ECO:0000313" key="2">
    <source>
        <dbReference type="EMBL" id="QEL56872.1"/>
    </source>
</evidence>
<dbReference type="KEGG" id="chrm:FYK34_15535"/>
<evidence type="ECO:0008006" key="4">
    <source>
        <dbReference type="Google" id="ProtNLM"/>
    </source>
</evidence>
<dbReference type="RefSeq" id="WP_149297949.1">
    <property type="nucleotide sequence ID" value="NZ_CP043473.1"/>
</dbReference>
<dbReference type="AlphaFoldDB" id="A0A5C1DJR9"/>